<evidence type="ECO:0000256" key="2">
    <source>
        <dbReference type="ARBA" id="ARBA00022679"/>
    </source>
</evidence>
<evidence type="ECO:0000256" key="3">
    <source>
        <dbReference type="ARBA" id="ARBA00022960"/>
    </source>
</evidence>
<keyword evidence="2" id="KW-0808">Transferase</keyword>
<dbReference type="RefSeq" id="WP_228353289.1">
    <property type="nucleotide sequence ID" value="NZ_JACEGA010000001.1"/>
</dbReference>
<accession>A0A839K3S5</accession>
<keyword evidence="3 6" id="KW-0133">Cell shape</keyword>
<keyword evidence="9" id="KW-1185">Reference proteome</keyword>
<dbReference type="GO" id="GO:0018104">
    <property type="term" value="P:peptidoglycan-protein cross-linking"/>
    <property type="evidence" value="ECO:0007669"/>
    <property type="project" value="TreeGrafter"/>
</dbReference>
<gene>
    <name evidence="8" type="ORF">H0486_12320</name>
</gene>
<dbReference type="CDD" id="cd16913">
    <property type="entry name" value="YkuD_like"/>
    <property type="match status" value="1"/>
</dbReference>
<evidence type="ECO:0000256" key="4">
    <source>
        <dbReference type="ARBA" id="ARBA00022984"/>
    </source>
</evidence>
<dbReference type="SUPFAM" id="SSF141523">
    <property type="entry name" value="L,D-transpeptidase catalytic domain-like"/>
    <property type="match status" value="1"/>
</dbReference>
<dbReference type="Pfam" id="PF03734">
    <property type="entry name" value="YkuD"/>
    <property type="match status" value="1"/>
</dbReference>
<dbReference type="PANTHER" id="PTHR30582">
    <property type="entry name" value="L,D-TRANSPEPTIDASE"/>
    <property type="match status" value="1"/>
</dbReference>
<dbReference type="AlphaFoldDB" id="A0A839K3S5"/>
<dbReference type="GO" id="GO:0008360">
    <property type="term" value="P:regulation of cell shape"/>
    <property type="evidence" value="ECO:0007669"/>
    <property type="project" value="UniProtKB-UniRule"/>
</dbReference>
<dbReference type="GO" id="GO:0071972">
    <property type="term" value="F:peptidoglycan L,D-transpeptidase activity"/>
    <property type="evidence" value="ECO:0007669"/>
    <property type="project" value="TreeGrafter"/>
</dbReference>
<dbReference type="PROSITE" id="PS52029">
    <property type="entry name" value="LD_TPASE"/>
    <property type="match status" value="1"/>
</dbReference>
<feature type="domain" description="L,D-TPase catalytic" evidence="7">
    <location>
        <begin position="39"/>
        <end position="166"/>
    </location>
</feature>
<dbReference type="Proteomes" id="UP000574276">
    <property type="component" value="Unassembled WGS sequence"/>
</dbReference>
<comment type="caution">
    <text evidence="8">The sequence shown here is derived from an EMBL/GenBank/DDBJ whole genome shotgun (WGS) entry which is preliminary data.</text>
</comment>
<dbReference type="UniPathway" id="UPA00219"/>
<feature type="active site" description="Proton donor/acceptor" evidence="6">
    <location>
        <position position="113"/>
    </location>
</feature>
<name>A0A839K3S5_9FIRM</name>
<dbReference type="Gene3D" id="2.40.440.10">
    <property type="entry name" value="L,D-transpeptidase catalytic domain-like"/>
    <property type="match status" value="1"/>
</dbReference>
<dbReference type="Gene3D" id="2.60.40.10">
    <property type="entry name" value="Immunoglobulins"/>
    <property type="match status" value="2"/>
</dbReference>
<proteinExistence type="predicted"/>
<evidence type="ECO:0000256" key="6">
    <source>
        <dbReference type="PROSITE-ProRule" id="PRU01373"/>
    </source>
</evidence>
<dbReference type="PANTHER" id="PTHR30582:SF2">
    <property type="entry name" value="L,D-TRANSPEPTIDASE YCIB-RELATED"/>
    <property type="match status" value="1"/>
</dbReference>
<comment type="pathway">
    <text evidence="1 6">Cell wall biogenesis; peptidoglycan biosynthesis.</text>
</comment>
<organism evidence="8 9">
    <name type="scientific">Variimorphobacter saccharofermentans</name>
    <dbReference type="NCBI Taxonomy" id="2755051"/>
    <lineage>
        <taxon>Bacteria</taxon>
        <taxon>Bacillati</taxon>
        <taxon>Bacillota</taxon>
        <taxon>Clostridia</taxon>
        <taxon>Lachnospirales</taxon>
        <taxon>Lachnospiraceae</taxon>
        <taxon>Variimorphobacter</taxon>
    </lineage>
</organism>
<reference evidence="8 9" key="1">
    <citation type="submission" date="2020-07" db="EMBL/GenBank/DDBJ databases">
        <title>Characterization and genome sequencing of isolate MD1, a novel member within the family Lachnospiraceae.</title>
        <authorList>
            <person name="Rettenmaier R."/>
            <person name="Di Bello L."/>
            <person name="Zinser C."/>
            <person name="Scheitz K."/>
            <person name="Liebl W."/>
            <person name="Zverlov V."/>
        </authorList>
    </citation>
    <scope>NUCLEOTIDE SEQUENCE [LARGE SCALE GENOMIC DNA]</scope>
    <source>
        <strain evidence="8 9">MD1</strain>
    </source>
</reference>
<feature type="active site" description="Nucleophile" evidence="6">
    <location>
        <position position="142"/>
    </location>
</feature>
<dbReference type="InterPro" id="IPR005490">
    <property type="entry name" value="LD_TPept_cat_dom"/>
</dbReference>
<dbReference type="InterPro" id="IPR038063">
    <property type="entry name" value="Transpep_catalytic_dom"/>
</dbReference>
<keyword evidence="4 6" id="KW-0573">Peptidoglycan synthesis</keyword>
<evidence type="ECO:0000313" key="8">
    <source>
        <dbReference type="EMBL" id="MBB2183659.1"/>
    </source>
</evidence>
<dbReference type="GO" id="GO:0071555">
    <property type="term" value="P:cell wall organization"/>
    <property type="evidence" value="ECO:0007669"/>
    <property type="project" value="UniProtKB-UniRule"/>
</dbReference>
<dbReference type="InterPro" id="IPR032179">
    <property type="entry name" value="Cry22Aa_Ig-like"/>
</dbReference>
<evidence type="ECO:0000256" key="1">
    <source>
        <dbReference type="ARBA" id="ARBA00004752"/>
    </source>
</evidence>
<dbReference type="GO" id="GO:0005576">
    <property type="term" value="C:extracellular region"/>
    <property type="evidence" value="ECO:0007669"/>
    <property type="project" value="TreeGrafter"/>
</dbReference>
<evidence type="ECO:0000259" key="7">
    <source>
        <dbReference type="PROSITE" id="PS52029"/>
    </source>
</evidence>
<evidence type="ECO:0000313" key="9">
    <source>
        <dbReference type="Proteomes" id="UP000574276"/>
    </source>
</evidence>
<dbReference type="InterPro" id="IPR050979">
    <property type="entry name" value="LD-transpeptidase"/>
</dbReference>
<dbReference type="Pfam" id="PF16403">
    <property type="entry name" value="Bact_surface_Ig-like"/>
    <property type="match status" value="1"/>
</dbReference>
<dbReference type="InterPro" id="IPR013783">
    <property type="entry name" value="Ig-like_fold"/>
</dbReference>
<dbReference type="EMBL" id="JACEGA010000001">
    <property type="protein sequence ID" value="MBB2183659.1"/>
    <property type="molecule type" value="Genomic_DNA"/>
</dbReference>
<dbReference type="GO" id="GO:0016740">
    <property type="term" value="F:transferase activity"/>
    <property type="evidence" value="ECO:0007669"/>
    <property type="project" value="UniProtKB-KW"/>
</dbReference>
<protein>
    <submittedName>
        <fullName evidence="8">DUF5011 domain-containing protein</fullName>
    </submittedName>
</protein>
<keyword evidence="5 6" id="KW-0961">Cell wall biogenesis/degradation</keyword>
<sequence length="434" mass="48352">MNMKTKRLLKMSIMILVCITMFLSFPVPQIAFAKVKYPYLIKVNRVHNTITVYEMDEAGKYTKPIKAMLCSVGVNGLTKTGTFQTKAKYRWKELMGDVYGQYSTRIVDGILFHSVYYYENGNPATLATNQFNKLGTAASHGCVRLSVADAKWIYDNCAVGTTVIIYDDKKSPGPLGKPEGIKISGNIRWDPTDPDKNNPYNSKIPTISGAKNLTVEYGNEADLLKGIKAKSSLGEDITKKINIEGKVDFYTSGKYKITYTVVDILGKVARKTITVTVKENKVKAEIEGVRDYIVNGDTVLDKEYLLKNVKAYRGEDPIAKEDIKVTIKNKSETEYAVTYRVDDGKDKVTANCTIYVDREAPVFEGISDRILEQGEIPDTASALSGVTVSDNYSDMDTDDITVTIEENEDGTYLITYKAVDDVGNAAEQQVLFHY</sequence>
<evidence type="ECO:0000256" key="5">
    <source>
        <dbReference type="ARBA" id="ARBA00023316"/>
    </source>
</evidence>